<keyword evidence="2 5" id="KW-0812">Transmembrane</keyword>
<keyword evidence="6" id="KW-0732">Signal</keyword>
<dbReference type="InterPro" id="IPR006202">
    <property type="entry name" value="Neur_chan_lig-bd"/>
</dbReference>
<accession>A0A8X6IF39</accession>
<dbReference type="InterPro" id="IPR038050">
    <property type="entry name" value="Neuro_actylchol_rec"/>
</dbReference>
<dbReference type="InterPro" id="IPR006201">
    <property type="entry name" value="Neur_channel"/>
</dbReference>
<keyword evidence="4 5" id="KW-0472">Membrane</keyword>
<proteinExistence type="predicted"/>
<name>A0A8X6IF39_TRICU</name>
<feature type="transmembrane region" description="Helical" evidence="5">
    <location>
        <begin position="250"/>
        <end position="269"/>
    </location>
</feature>
<dbReference type="FunFam" id="2.70.170.10:FF:000028">
    <property type="entry name" value="AcetylCholine Receptor"/>
    <property type="match status" value="1"/>
</dbReference>
<keyword evidence="3 5" id="KW-1133">Transmembrane helix</keyword>
<dbReference type="GO" id="GO:0016020">
    <property type="term" value="C:membrane"/>
    <property type="evidence" value="ECO:0007669"/>
    <property type="project" value="UniProtKB-SubCell"/>
</dbReference>
<keyword evidence="9" id="KW-1185">Reference proteome</keyword>
<dbReference type="Gene3D" id="1.20.58.390">
    <property type="entry name" value="Neurotransmitter-gated ion-channel transmembrane domain"/>
    <property type="match status" value="1"/>
</dbReference>
<feature type="domain" description="Neurotransmitter-gated ion-channel ligand-binding" evidence="7">
    <location>
        <begin position="40"/>
        <end position="244"/>
    </location>
</feature>
<evidence type="ECO:0000313" key="9">
    <source>
        <dbReference type="Proteomes" id="UP000887116"/>
    </source>
</evidence>
<dbReference type="Proteomes" id="UP000887116">
    <property type="component" value="Unassembled WGS sequence"/>
</dbReference>
<dbReference type="EMBL" id="BMAO01031574">
    <property type="protein sequence ID" value="GFQ76065.1"/>
    <property type="molecule type" value="Genomic_DNA"/>
</dbReference>
<feature type="signal peptide" evidence="6">
    <location>
        <begin position="1"/>
        <end position="30"/>
    </location>
</feature>
<dbReference type="InterPro" id="IPR036734">
    <property type="entry name" value="Neur_chan_lig-bd_sf"/>
</dbReference>
<comment type="caution">
    <text evidence="8">The sequence shown here is derived from an EMBL/GenBank/DDBJ whole genome shotgun (WGS) entry which is preliminary data.</text>
</comment>
<keyword evidence="8" id="KW-0675">Receptor</keyword>
<dbReference type="OrthoDB" id="6419494at2759"/>
<comment type="subcellular location">
    <subcellularLocation>
        <location evidence="1">Membrane</location>
        <topology evidence="1">Multi-pass membrane protein</topology>
    </subcellularLocation>
</comment>
<dbReference type="PANTHER" id="PTHR18945">
    <property type="entry name" value="NEUROTRANSMITTER GATED ION CHANNEL"/>
    <property type="match status" value="1"/>
</dbReference>
<protein>
    <submittedName>
        <fullName evidence="8">Neuronal acetylcholine receptor subunit beta-4</fullName>
    </submittedName>
</protein>
<dbReference type="AlphaFoldDB" id="A0A8X6IF39"/>
<dbReference type="GO" id="GO:0004888">
    <property type="term" value="F:transmembrane signaling receptor activity"/>
    <property type="evidence" value="ECO:0007669"/>
    <property type="project" value="InterPro"/>
</dbReference>
<gene>
    <name evidence="8" type="primary">CHRNB4</name>
    <name evidence="8" type="ORF">TNCT_310831</name>
</gene>
<dbReference type="Gene3D" id="2.70.170.10">
    <property type="entry name" value="Neurotransmitter-gated ion-channel ligand-binding domain"/>
    <property type="match status" value="1"/>
</dbReference>
<reference evidence="8" key="1">
    <citation type="submission" date="2020-07" db="EMBL/GenBank/DDBJ databases">
        <title>Multicomponent nature underlies the extraordinary mechanical properties of spider dragline silk.</title>
        <authorList>
            <person name="Kono N."/>
            <person name="Nakamura H."/>
            <person name="Mori M."/>
            <person name="Yoshida Y."/>
            <person name="Ohtoshi R."/>
            <person name="Malay A.D."/>
            <person name="Moran D.A.P."/>
            <person name="Tomita M."/>
            <person name="Numata K."/>
            <person name="Arakawa K."/>
        </authorList>
    </citation>
    <scope>NUCLEOTIDE SEQUENCE</scope>
</reference>
<feature type="transmembrane region" description="Helical" evidence="5">
    <location>
        <begin position="306"/>
        <end position="329"/>
    </location>
</feature>
<dbReference type="Pfam" id="PF02931">
    <property type="entry name" value="Neur_chan_LBD"/>
    <property type="match status" value="1"/>
</dbReference>
<dbReference type="InterPro" id="IPR036719">
    <property type="entry name" value="Neuro-gated_channel_TM_sf"/>
</dbReference>
<dbReference type="SUPFAM" id="SSF90112">
    <property type="entry name" value="Neurotransmitter-gated ion-channel transmembrane pore"/>
    <property type="match status" value="1"/>
</dbReference>
<dbReference type="GO" id="GO:0005230">
    <property type="term" value="F:extracellular ligand-gated monoatomic ion channel activity"/>
    <property type="evidence" value="ECO:0007669"/>
    <property type="project" value="InterPro"/>
</dbReference>
<evidence type="ECO:0000259" key="7">
    <source>
        <dbReference type="Pfam" id="PF02931"/>
    </source>
</evidence>
<dbReference type="SUPFAM" id="SSF63712">
    <property type="entry name" value="Nicotinic receptor ligand binding domain-like"/>
    <property type="match status" value="1"/>
</dbReference>
<feature type="chain" id="PRO_5036468866" evidence="6">
    <location>
        <begin position="31"/>
        <end position="415"/>
    </location>
</feature>
<sequence length="415" mass="47040">MKGSLGRRILFRAIIVVLIWINVCTRHVSCQSDVTAQMQKVKQKILNNYDKYIRPTNGTNTTEIHTAFIPRQIIALDEELAIFSMDSYIFMSWLDPRLQWNTTDYEGYLQLPASMIWVPDITVHNSHSQQVDPTHEVLLVFDSYGHVWWAPPVLTQTSCPTLTLSPNPSDEVQCIIKIGSWVHDGWEIDFQHNDWLILDELENINPSWELITSKAKVIRNVTYYDCCPEPYLSIHIVLPMKRRPVPTIDATRAACILVMTLTLSIFWLPPDSSKKIILGGFLFFALCVLLVYVGRSMKSPVLTLSAVSFVQTTMYLVVLALLIQIFIVIKMASCSGPSRPPAAIVQFLTGPLGKYTCLRSPLSEDKVSLDRVQLKEDSSTIECFTVRDEWKLVASGLDRALFAIMAIVMIAVHHL</sequence>
<evidence type="ECO:0000256" key="6">
    <source>
        <dbReference type="SAM" id="SignalP"/>
    </source>
</evidence>
<organism evidence="8 9">
    <name type="scientific">Trichonephila clavata</name>
    <name type="common">Joro spider</name>
    <name type="synonym">Nephila clavata</name>
    <dbReference type="NCBI Taxonomy" id="2740835"/>
    <lineage>
        <taxon>Eukaryota</taxon>
        <taxon>Metazoa</taxon>
        <taxon>Ecdysozoa</taxon>
        <taxon>Arthropoda</taxon>
        <taxon>Chelicerata</taxon>
        <taxon>Arachnida</taxon>
        <taxon>Araneae</taxon>
        <taxon>Araneomorphae</taxon>
        <taxon>Entelegynae</taxon>
        <taxon>Araneoidea</taxon>
        <taxon>Nephilidae</taxon>
        <taxon>Trichonephila</taxon>
    </lineage>
</organism>
<evidence type="ECO:0000256" key="3">
    <source>
        <dbReference type="ARBA" id="ARBA00022989"/>
    </source>
</evidence>
<evidence type="ECO:0000256" key="5">
    <source>
        <dbReference type="SAM" id="Phobius"/>
    </source>
</evidence>
<evidence type="ECO:0000313" key="8">
    <source>
        <dbReference type="EMBL" id="GFQ76065.1"/>
    </source>
</evidence>
<evidence type="ECO:0000256" key="2">
    <source>
        <dbReference type="ARBA" id="ARBA00022692"/>
    </source>
</evidence>
<evidence type="ECO:0000256" key="4">
    <source>
        <dbReference type="ARBA" id="ARBA00023136"/>
    </source>
</evidence>
<feature type="transmembrane region" description="Helical" evidence="5">
    <location>
        <begin position="276"/>
        <end position="294"/>
    </location>
</feature>
<evidence type="ECO:0000256" key="1">
    <source>
        <dbReference type="ARBA" id="ARBA00004141"/>
    </source>
</evidence>